<dbReference type="GO" id="GO:2000143">
    <property type="term" value="P:negative regulation of DNA-templated transcription initiation"/>
    <property type="evidence" value="ECO:0007669"/>
    <property type="project" value="TreeGrafter"/>
</dbReference>
<dbReference type="InterPro" id="IPR003444">
    <property type="entry name" value="MraZ"/>
</dbReference>
<proteinExistence type="inferred from homology"/>
<evidence type="ECO:0000313" key="9">
    <source>
        <dbReference type="EMBL" id="HIU63558.1"/>
    </source>
</evidence>
<name>A0A9D1MNW4_9FIRM</name>
<dbReference type="NCBIfam" id="TIGR00242">
    <property type="entry name" value="division/cell wall cluster transcriptional repressor MraZ"/>
    <property type="match status" value="1"/>
</dbReference>
<keyword evidence="6 7" id="KW-0804">Transcription</keyword>
<keyword evidence="4 7" id="KW-0805">Transcription regulation</keyword>
<gene>
    <name evidence="7 9" type="primary">mraZ</name>
    <name evidence="9" type="ORF">IAB06_00750</name>
</gene>
<protein>
    <recommendedName>
        <fullName evidence="1 7">Transcriptional regulator MraZ</fullName>
    </recommendedName>
</protein>
<dbReference type="HAMAP" id="MF_01008">
    <property type="entry name" value="MraZ"/>
    <property type="match status" value="1"/>
</dbReference>
<dbReference type="AlphaFoldDB" id="A0A9D1MNW4"/>
<dbReference type="InterPro" id="IPR035644">
    <property type="entry name" value="MraZ_C"/>
</dbReference>
<dbReference type="InterPro" id="IPR038619">
    <property type="entry name" value="MraZ_sf"/>
</dbReference>
<evidence type="ECO:0000256" key="2">
    <source>
        <dbReference type="ARBA" id="ARBA00022490"/>
    </source>
</evidence>
<evidence type="ECO:0000256" key="6">
    <source>
        <dbReference type="ARBA" id="ARBA00023163"/>
    </source>
</evidence>
<comment type="subcellular location">
    <subcellularLocation>
        <location evidence="7">Cytoplasm</location>
        <location evidence="7">Nucleoid</location>
    </subcellularLocation>
</comment>
<evidence type="ECO:0000256" key="1">
    <source>
        <dbReference type="ARBA" id="ARBA00013860"/>
    </source>
</evidence>
<dbReference type="PANTHER" id="PTHR34701">
    <property type="entry name" value="TRANSCRIPTIONAL REGULATOR MRAZ"/>
    <property type="match status" value="1"/>
</dbReference>
<dbReference type="PROSITE" id="PS51740">
    <property type="entry name" value="SPOVT_ABRB"/>
    <property type="match status" value="2"/>
</dbReference>
<feature type="domain" description="SpoVT-AbrB" evidence="8">
    <location>
        <begin position="76"/>
        <end position="119"/>
    </location>
</feature>
<dbReference type="InterPro" id="IPR020603">
    <property type="entry name" value="MraZ_dom"/>
</dbReference>
<dbReference type="GO" id="GO:0000976">
    <property type="term" value="F:transcription cis-regulatory region binding"/>
    <property type="evidence" value="ECO:0007669"/>
    <property type="project" value="TreeGrafter"/>
</dbReference>
<reference evidence="9" key="1">
    <citation type="submission" date="2020-10" db="EMBL/GenBank/DDBJ databases">
        <authorList>
            <person name="Gilroy R."/>
        </authorList>
    </citation>
    <scope>NUCLEOTIDE SEQUENCE</scope>
    <source>
        <strain evidence="9">CHK160-1198</strain>
    </source>
</reference>
<feature type="domain" description="SpoVT-AbrB" evidence="8">
    <location>
        <begin position="5"/>
        <end position="47"/>
    </location>
</feature>
<comment type="caution">
    <text evidence="9">The sequence shown here is derived from an EMBL/GenBank/DDBJ whole genome shotgun (WGS) entry which is preliminary data.</text>
</comment>
<evidence type="ECO:0000256" key="5">
    <source>
        <dbReference type="ARBA" id="ARBA00023125"/>
    </source>
</evidence>
<evidence type="ECO:0000259" key="8">
    <source>
        <dbReference type="PROSITE" id="PS51740"/>
    </source>
</evidence>
<dbReference type="CDD" id="cd16320">
    <property type="entry name" value="MraZ_N"/>
    <property type="match status" value="1"/>
</dbReference>
<comment type="subunit">
    <text evidence="7">Forms oligomers.</text>
</comment>
<dbReference type="GO" id="GO:0009295">
    <property type="term" value="C:nucleoid"/>
    <property type="evidence" value="ECO:0007669"/>
    <property type="project" value="UniProtKB-SubCell"/>
</dbReference>
<reference evidence="9" key="2">
    <citation type="journal article" date="2021" name="PeerJ">
        <title>Extensive microbial diversity within the chicken gut microbiome revealed by metagenomics and culture.</title>
        <authorList>
            <person name="Gilroy R."/>
            <person name="Ravi A."/>
            <person name="Getino M."/>
            <person name="Pursley I."/>
            <person name="Horton D.L."/>
            <person name="Alikhan N.F."/>
            <person name="Baker D."/>
            <person name="Gharbi K."/>
            <person name="Hall N."/>
            <person name="Watson M."/>
            <person name="Adriaenssens E.M."/>
            <person name="Foster-Nyarko E."/>
            <person name="Jarju S."/>
            <person name="Secka A."/>
            <person name="Antonio M."/>
            <person name="Oren A."/>
            <person name="Chaudhuri R.R."/>
            <person name="La Ragione R."/>
            <person name="Hildebrand F."/>
            <person name="Pallen M.J."/>
        </authorList>
    </citation>
    <scope>NUCLEOTIDE SEQUENCE</scope>
    <source>
        <strain evidence="9">CHK160-1198</strain>
    </source>
</reference>
<dbReference type="Pfam" id="PF02381">
    <property type="entry name" value="MraZ"/>
    <property type="match status" value="2"/>
</dbReference>
<dbReference type="GO" id="GO:0005737">
    <property type="term" value="C:cytoplasm"/>
    <property type="evidence" value="ECO:0007669"/>
    <property type="project" value="UniProtKB-UniRule"/>
</dbReference>
<dbReference type="SUPFAM" id="SSF89447">
    <property type="entry name" value="AbrB/MazE/MraZ-like"/>
    <property type="match status" value="1"/>
</dbReference>
<keyword evidence="5 7" id="KW-0238">DNA-binding</keyword>
<dbReference type="InterPro" id="IPR035642">
    <property type="entry name" value="MraZ_N"/>
</dbReference>
<dbReference type="Proteomes" id="UP000824099">
    <property type="component" value="Unassembled WGS sequence"/>
</dbReference>
<keyword evidence="2 7" id="KW-0963">Cytoplasm</keyword>
<dbReference type="PANTHER" id="PTHR34701:SF1">
    <property type="entry name" value="TRANSCRIPTIONAL REGULATOR MRAZ"/>
    <property type="match status" value="1"/>
</dbReference>
<organism evidence="9 10">
    <name type="scientific">Candidatus Avacidaminococcus intestinavium</name>
    <dbReference type="NCBI Taxonomy" id="2840684"/>
    <lineage>
        <taxon>Bacteria</taxon>
        <taxon>Bacillati</taxon>
        <taxon>Bacillota</taxon>
        <taxon>Negativicutes</taxon>
        <taxon>Acidaminococcales</taxon>
        <taxon>Acidaminococcaceae</taxon>
        <taxon>Acidaminococcaceae incertae sedis</taxon>
        <taxon>Candidatus Avacidaminococcus</taxon>
    </lineage>
</organism>
<dbReference type="GO" id="GO:0003700">
    <property type="term" value="F:DNA-binding transcription factor activity"/>
    <property type="evidence" value="ECO:0007669"/>
    <property type="project" value="UniProtKB-UniRule"/>
</dbReference>
<sequence>MLMGEYQHNIDIKGRLFMPVKLRESLGERFVLTKGLDGCLFVYDEEEWSNLVSKLKQITLMKKEARDIARYFFSGATEVECDKQGRFLVPPVLRTHAALEKGTVVVGVGNRVEIWATERWEAYNENINEDVTQIVEQLVDIGL</sequence>
<dbReference type="EMBL" id="DVNI01000009">
    <property type="protein sequence ID" value="HIU63558.1"/>
    <property type="molecule type" value="Genomic_DNA"/>
</dbReference>
<accession>A0A9D1MNW4</accession>
<evidence type="ECO:0000313" key="10">
    <source>
        <dbReference type="Proteomes" id="UP000824099"/>
    </source>
</evidence>
<dbReference type="FunFam" id="3.40.1550.20:FF:000002">
    <property type="entry name" value="Transcriptional regulator MraZ"/>
    <property type="match status" value="1"/>
</dbReference>
<comment type="similarity">
    <text evidence="7">Belongs to the MraZ family.</text>
</comment>
<keyword evidence="3" id="KW-0677">Repeat</keyword>
<evidence type="ECO:0000256" key="7">
    <source>
        <dbReference type="HAMAP-Rule" id="MF_01008"/>
    </source>
</evidence>
<evidence type="ECO:0000256" key="4">
    <source>
        <dbReference type="ARBA" id="ARBA00023015"/>
    </source>
</evidence>
<evidence type="ECO:0000256" key="3">
    <source>
        <dbReference type="ARBA" id="ARBA00022737"/>
    </source>
</evidence>
<dbReference type="InterPro" id="IPR037914">
    <property type="entry name" value="SpoVT-AbrB_sf"/>
</dbReference>
<dbReference type="CDD" id="cd16321">
    <property type="entry name" value="MraZ_C"/>
    <property type="match status" value="1"/>
</dbReference>
<dbReference type="InterPro" id="IPR007159">
    <property type="entry name" value="SpoVT-AbrB_dom"/>
</dbReference>
<dbReference type="Gene3D" id="3.40.1550.20">
    <property type="entry name" value="Transcriptional regulator MraZ domain"/>
    <property type="match status" value="1"/>
</dbReference>